<keyword evidence="3 6" id="KW-0812">Transmembrane</keyword>
<evidence type="ECO:0000256" key="4">
    <source>
        <dbReference type="ARBA" id="ARBA00022989"/>
    </source>
</evidence>
<dbReference type="PANTHER" id="PTHR12385">
    <property type="entry name" value="CHOLINE TRANSPORTER-LIKE (SLC FAMILY 44)"/>
    <property type="match status" value="1"/>
</dbReference>
<gene>
    <name evidence="7" type="ORF">HaLaN_14852</name>
</gene>
<evidence type="ECO:0000313" key="8">
    <source>
        <dbReference type="Proteomes" id="UP000485058"/>
    </source>
</evidence>
<comment type="function">
    <text evidence="6">Choline transporter.</text>
</comment>
<reference evidence="7 8" key="1">
    <citation type="submission" date="2020-02" db="EMBL/GenBank/DDBJ databases">
        <title>Draft genome sequence of Haematococcus lacustris strain NIES-144.</title>
        <authorList>
            <person name="Morimoto D."/>
            <person name="Nakagawa S."/>
            <person name="Yoshida T."/>
            <person name="Sawayama S."/>
        </authorList>
    </citation>
    <scope>NUCLEOTIDE SEQUENCE [LARGE SCALE GENOMIC DNA]</scope>
    <source>
        <strain evidence="7 8">NIES-144</strain>
    </source>
</reference>
<dbReference type="GO" id="GO:0022857">
    <property type="term" value="F:transmembrane transporter activity"/>
    <property type="evidence" value="ECO:0007669"/>
    <property type="project" value="UniProtKB-UniRule"/>
</dbReference>
<dbReference type="InterPro" id="IPR007603">
    <property type="entry name" value="Choline_transptr-like"/>
</dbReference>
<evidence type="ECO:0000256" key="6">
    <source>
        <dbReference type="RuleBase" id="RU368066"/>
    </source>
</evidence>
<dbReference type="EMBL" id="BLLF01001248">
    <property type="protein sequence ID" value="GFH18108.1"/>
    <property type="molecule type" value="Genomic_DNA"/>
</dbReference>
<keyword evidence="5 6" id="KW-0472">Membrane</keyword>
<feature type="non-terminal residue" evidence="7">
    <location>
        <position position="1"/>
    </location>
</feature>
<dbReference type="AlphaFoldDB" id="A0A699ZH20"/>
<proteinExistence type="inferred from homology"/>
<feature type="transmembrane region" description="Helical" evidence="6">
    <location>
        <begin position="23"/>
        <end position="43"/>
    </location>
</feature>
<dbReference type="Proteomes" id="UP000485058">
    <property type="component" value="Unassembled WGS sequence"/>
</dbReference>
<evidence type="ECO:0000256" key="3">
    <source>
        <dbReference type="ARBA" id="ARBA00022692"/>
    </source>
</evidence>
<comment type="subcellular location">
    <subcellularLocation>
        <location evidence="6">Cell membrane</location>
        <topology evidence="6">Multi-pass membrane protein</topology>
    </subcellularLocation>
    <subcellularLocation>
        <location evidence="1">Membrane</location>
        <topology evidence="1">Multi-pass membrane protein</topology>
    </subcellularLocation>
</comment>
<comment type="similarity">
    <text evidence="2 6">Belongs to the CTL (choline transporter-like) family.</text>
</comment>
<evidence type="ECO:0000256" key="5">
    <source>
        <dbReference type="ARBA" id="ARBA00023136"/>
    </source>
</evidence>
<dbReference type="PANTHER" id="PTHR12385:SF98">
    <property type="entry name" value="CHOLINE TRANSPORTER-LIKE PROTEIN"/>
    <property type="match status" value="1"/>
</dbReference>
<comment type="caution">
    <text evidence="6">Lacks conserved residue(s) required for the propagation of feature annotation.</text>
</comment>
<keyword evidence="4 6" id="KW-1133">Transmembrane helix</keyword>
<evidence type="ECO:0000256" key="1">
    <source>
        <dbReference type="ARBA" id="ARBA00004141"/>
    </source>
</evidence>
<evidence type="ECO:0000313" key="7">
    <source>
        <dbReference type="EMBL" id="GFH18108.1"/>
    </source>
</evidence>
<evidence type="ECO:0000256" key="2">
    <source>
        <dbReference type="ARBA" id="ARBA00007168"/>
    </source>
</evidence>
<name>A0A699ZH20_HAELA</name>
<dbReference type="Pfam" id="PF04515">
    <property type="entry name" value="Choline_transpo"/>
    <property type="match status" value="1"/>
</dbReference>
<accession>A0A699ZH20</accession>
<comment type="caution">
    <text evidence="7">The sequence shown here is derived from an EMBL/GenBank/DDBJ whole genome shotgun (WGS) entry which is preliminary data.</text>
</comment>
<feature type="transmembrane region" description="Helical" evidence="6">
    <location>
        <begin position="55"/>
        <end position="74"/>
    </location>
</feature>
<keyword evidence="8" id="KW-1185">Reference proteome</keyword>
<sequence length="199" mass="21673">MTGGVAGRSPRSSRVGTSLSHALGPQLGSLCFSSAVLTLVSYLRQLLEKARREQGNNLLFCIFAYFANLFYTLIEFCTKFATVQMALTGQAFMPAAHSVVDLLRRNFLDAFGVWNPAFLDLVNPSTLNDPAACPAISHARGLKQVVDAVFLCFALDRDMRTCTRVEVHQVYCCLPTVGPVVEQPDGDVAYGRPPQPATV</sequence>
<protein>
    <recommendedName>
        <fullName evidence="6">Choline transporter-like protein</fullName>
    </recommendedName>
</protein>
<dbReference type="GO" id="GO:0005886">
    <property type="term" value="C:plasma membrane"/>
    <property type="evidence" value="ECO:0007669"/>
    <property type="project" value="UniProtKB-SubCell"/>
</dbReference>
<organism evidence="7 8">
    <name type="scientific">Haematococcus lacustris</name>
    <name type="common">Green alga</name>
    <name type="synonym">Haematococcus pluvialis</name>
    <dbReference type="NCBI Taxonomy" id="44745"/>
    <lineage>
        <taxon>Eukaryota</taxon>
        <taxon>Viridiplantae</taxon>
        <taxon>Chlorophyta</taxon>
        <taxon>core chlorophytes</taxon>
        <taxon>Chlorophyceae</taxon>
        <taxon>CS clade</taxon>
        <taxon>Chlamydomonadales</taxon>
        <taxon>Haematococcaceae</taxon>
        <taxon>Haematococcus</taxon>
    </lineage>
</organism>